<evidence type="ECO:0000313" key="1">
    <source>
        <dbReference type="EMBL" id="HJB13791.1"/>
    </source>
</evidence>
<reference evidence="1" key="1">
    <citation type="journal article" date="2021" name="PeerJ">
        <title>Extensive microbial diversity within the chicken gut microbiome revealed by metagenomics and culture.</title>
        <authorList>
            <person name="Gilroy R."/>
            <person name="Ravi A."/>
            <person name="Getino M."/>
            <person name="Pursley I."/>
            <person name="Horton D.L."/>
            <person name="Alikhan N.F."/>
            <person name="Baker D."/>
            <person name="Gharbi K."/>
            <person name="Hall N."/>
            <person name="Watson M."/>
            <person name="Adriaenssens E.M."/>
            <person name="Foster-Nyarko E."/>
            <person name="Jarju S."/>
            <person name="Secka A."/>
            <person name="Antonio M."/>
            <person name="Oren A."/>
            <person name="Chaudhuri R.R."/>
            <person name="La Ragione R."/>
            <person name="Hildebrand F."/>
            <person name="Pallen M.J."/>
        </authorList>
    </citation>
    <scope>NUCLEOTIDE SEQUENCE</scope>
    <source>
        <strain evidence="1">ChiBcec18-1249</strain>
    </source>
</reference>
<dbReference type="Pfam" id="PF10604">
    <property type="entry name" value="Polyketide_cyc2"/>
    <property type="match status" value="1"/>
</dbReference>
<comment type="caution">
    <text evidence="1">The sequence shown here is derived from an EMBL/GenBank/DDBJ whole genome shotgun (WGS) entry which is preliminary data.</text>
</comment>
<name>A0A9D2RSJ2_9FIRM</name>
<dbReference type="InterPro" id="IPR019587">
    <property type="entry name" value="Polyketide_cyclase/dehydratase"/>
</dbReference>
<sequence length="138" mass="15815">MGKEIVSTATALVPHPPERVWAVVTDLDRWQWRGDLRRLDHAGEDAFTEYDKTGFPTRFTVTDRRPPSRWAFDVDNANLTGRWTGTFSPEGGGTRVTFTETITVKKPWMRLFAKGYLRRQQARYLADLGRALEREGGT</sequence>
<organism evidence="1 2">
    <name type="scientific">Candidatus Oscillibacter excrementigallinarum</name>
    <dbReference type="NCBI Taxonomy" id="2838716"/>
    <lineage>
        <taxon>Bacteria</taxon>
        <taxon>Bacillati</taxon>
        <taxon>Bacillota</taxon>
        <taxon>Clostridia</taxon>
        <taxon>Eubacteriales</taxon>
        <taxon>Oscillospiraceae</taxon>
        <taxon>Oscillibacter</taxon>
    </lineage>
</organism>
<proteinExistence type="predicted"/>
<protein>
    <submittedName>
        <fullName evidence="1">SRPBCC family protein</fullName>
    </submittedName>
</protein>
<reference evidence="1" key="2">
    <citation type="submission" date="2021-04" db="EMBL/GenBank/DDBJ databases">
        <authorList>
            <person name="Gilroy R."/>
        </authorList>
    </citation>
    <scope>NUCLEOTIDE SEQUENCE</scope>
    <source>
        <strain evidence="1">ChiBcec18-1249</strain>
    </source>
</reference>
<dbReference type="SUPFAM" id="SSF55961">
    <property type="entry name" value="Bet v1-like"/>
    <property type="match status" value="1"/>
</dbReference>
<dbReference type="Gene3D" id="3.30.530.20">
    <property type="match status" value="1"/>
</dbReference>
<dbReference type="InterPro" id="IPR023393">
    <property type="entry name" value="START-like_dom_sf"/>
</dbReference>
<accession>A0A9D2RSJ2</accession>
<gene>
    <name evidence="1" type="ORF">H9787_08770</name>
</gene>
<dbReference type="Proteomes" id="UP000823824">
    <property type="component" value="Unassembled WGS sequence"/>
</dbReference>
<evidence type="ECO:0000313" key="2">
    <source>
        <dbReference type="Proteomes" id="UP000823824"/>
    </source>
</evidence>
<dbReference type="AlphaFoldDB" id="A0A9D2RSJ2"/>
<dbReference type="EMBL" id="DWZJ01000074">
    <property type="protein sequence ID" value="HJB13791.1"/>
    <property type="molecule type" value="Genomic_DNA"/>
</dbReference>